<comment type="similarity">
    <text evidence="1">Belongs to the protein-tyrosine phosphatase family.</text>
</comment>
<evidence type="ECO:0000259" key="6">
    <source>
        <dbReference type="PROSITE" id="PS50055"/>
    </source>
</evidence>
<evidence type="ECO:0000256" key="4">
    <source>
        <dbReference type="ARBA" id="ARBA00022912"/>
    </source>
</evidence>
<evidence type="ECO:0000256" key="1">
    <source>
        <dbReference type="ARBA" id="ARBA00009580"/>
    </source>
</evidence>
<dbReference type="InterPro" id="IPR016130">
    <property type="entry name" value="Tyr_Pase_AS"/>
</dbReference>
<evidence type="ECO:0000259" key="7">
    <source>
        <dbReference type="PROSITE" id="PS50056"/>
    </source>
</evidence>
<keyword evidence="5" id="KW-0812">Transmembrane</keyword>
<dbReference type="CDD" id="cd00047">
    <property type="entry name" value="PTPc"/>
    <property type="match status" value="1"/>
</dbReference>
<keyword evidence="5" id="KW-0472">Membrane</keyword>
<dbReference type="EMBL" id="JAIWYP010000007">
    <property type="protein sequence ID" value="KAH3802155.1"/>
    <property type="molecule type" value="Genomic_DNA"/>
</dbReference>
<dbReference type="PROSITE" id="PS00383">
    <property type="entry name" value="TYR_PHOSPHATASE_1"/>
    <property type="match status" value="1"/>
</dbReference>
<dbReference type="Gene3D" id="3.90.190.10">
    <property type="entry name" value="Protein tyrosine phosphatase superfamily"/>
    <property type="match status" value="3"/>
</dbReference>
<evidence type="ECO:0000256" key="2">
    <source>
        <dbReference type="ARBA" id="ARBA00013064"/>
    </source>
</evidence>
<evidence type="ECO:0000256" key="5">
    <source>
        <dbReference type="SAM" id="Phobius"/>
    </source>
</evidence>
<evidence type="ECO:0000313" key="9">
    <source>
        <dbReference type="Proteomes" id="UP000828390"/>
    </source>
</evidence>
<dbReference type="Pfam" id="PF00102">
    <property type="entry name" value="Y_phosphatase"/>
    <property type="match status" value="3"/>
</dbReference>
<dbReference type="SUPFAM" id="SSF52799">
    <property type="entry name" value="(Phosphotyrosine protein) phosphatases II"/>
    <property type="match status" value="2"/>
</dbReference>
<dbReference type="InterPro" id="IPR050348">
    <property type="entry name" value="Protein-Tyr_Phosphatase"/>
</dbReference>
<dbReference type="AlphaFoldDB" id="A0A9D4FTA0"/>
<dbReference type="SMART" id="SM00404">
    <property type="entry name" value="PTPc_motif"/>
    <property type="match status" value="1"/>
</dbReference>
<dbReference type="InterPro" id="IPR003595">
    <property type="entry name" value="Tyr_Pase_cat"/>
</dbReference>
<evidence type="ECO:0000256" key="3">
    <source>
        <dbReference type="ARBA" id="ARBA00022801"/>
    </source>
</evidence>
<reference evidence="8" key="1">
    <citation type="journal article" date="2019" name="bioRxiv">
        <title>The Genome of the Zebra Mussel, Dreissena polymorpha: A Resource for Invasive Species Research.</title>
        <authorList>
            <person name="McCartney M.A."/>
            <person name="Auch B."/>
            <person name="Kono T."/>
            <person name="Mallez S."/>
            <person name="Zhang Y."/>
            <person name="Obille A."/>
            <person name="Becker A."/>
            <person name="Abrahante J.E."/>
            <person name="Garbe J."/>
            <person name="Badalamenti J.P."/>
            <person name="Herman A."/>
            <person name="Mangelson H."/>
            <person name="Liachko I."/>
            <person name="Sullivan S."/>
            <person name="Sone E.D."/>
            <person name="Koren S."/>
            <person name="Silverstein K.A.T."/>
            <person name="Beckman K.B."/>
            <person name="Gohl D.M."/>
        </authorList>
    </citation>
    <scope>NUCLEOTIDE SEQUENCE</scope>
    <source>
        <strain evidence="8">Duluth1</strain>
        <tissue evidence="8">Whole animal</tissue>
    </source>
</reference>
<feature type="domain" description="Tyrosine specific protein phosphatases" evidence="7">
    <location>
        <begin position="274"/>
        <end position="344"/>
    </location>
</feature>
<evidence type="ECO:0000313" key="8">
    <source>
        <dbReference type="EMBL" id="KAH3802155.1"/>
    </source>
</evidence>
<feature type="transmembrane region" description="Helical" evidence="5">
    <location>
        <begin position="20"/>
        <end position="43"/>
    </location>
</feature>
<keyword evidence="3" id="KW-0378">Hydrolase</keyword>
<keyword evidence="4" id="KW-0904">Protein phosphatase</keyword>
<dbReference type="Proteomes" id="UP000828390">
    <property type="component" value="Unassembled WGS sequence"/>
</dbReference>
<reference evidence="8" key="2">
    <citation type="submission" date="2020-11" db="EMBL/GenBank/DDBJ databases">
        <authorList>
            <person name="McCartney M.A."/>
            <person name="Auch B."/>
            <person name="Kono T."/>
            <person name="Mallez S."/>
            <person name="Becker A."/>
            <person name="Gohl D.M."/>
            <person name="Silverstein K.A.T."/>
            <person name="Koren S."/>
            <person name="Bechman K.B."/>
            <person name="Herman A."/>
            <person name="Abrahante J.E."/>
            <person name="Garbe J."/>
        </authorList>
    </citation>
    <scope>NUCLEOTIDE SEQUENCE</scope>
    <source>
        <strain evidence="8">Duluth1</strain>
        <tissue evidence="8">Whole animal</tissue>
    </source>
</reference>
<dbReference type="EC" id="3.1.3.48" evidence="2"/>
<dbReference type="GO" id="GO:0004725">
    <property type="term" value="F:protein tyrosine phosphatase activity"/>
    <property type="evidence" value="ECO:0007669"/>
    <property type="project" value="UniProtKB-EC"/>
</dbReference>
<dbReference type="PANTHER" id="PTHR19134">
    <property type="entry name" value="RECEPTOR-TYPE TYROSINE-PROTEIN PHOSPHATASE"/>
    <property type="match status" value="1"/>
</dbReference>
<dbReference type="InterPro" id="IPR029021">
    <property type="entry name" value="Prot-tyrosine_phosphatase-like"/>
</dbReference>
<accession>A0A9D4FTA0</accession>
<name>A0A9D4FTA0_DREPO</name>
<keyword evidence="9" id="KW-1185">Reference proteome</keyword>
<dbReference type="SMART" id="SM00194">
    <property type="entry name" value="PTPc"/>
    <property type="match status" value="1"/>
</dbReference>
<comment type="caution">
    <text evidence="8">The sequence shown here is derived from an EMBL/GenBank/DDBJ whole genome shotgun (WGS) entry which is preliminary data.</text>
</comment>
<dbReference type="PRINTS" id="PR00700">
    <property type="entry name" value="PRTYPHPHTASE"/>
</dbReference>
<dbReference type="PROSITE" id="PS50056">
    <property type="entry name" value="TYR_PHOSPHATASE_2"/>
    <property type="match status" value="1"/>
</dbReference>
<dbReference type="InterPro" id="IPR000387">
    <property type="entry name" value="Tyr_Pase_dom"/>
</dbReference>
<gene>
    <name evidence="8" type="ORF">DPMN_155826</name>
</gene>
<protein>
    <recommendedName>
        <fullName evidence="2">protein-tyrosine-phosphatase</fullName>
        <ecNumber evidence="2">3.1.3.48</ecNumber>
    </recommendedName>
</protein>
<keyword evidence="5" id="KW-1133">Transmembrane helix</keyword>
<organism evidence="8 9">
    <name type="scientific">Dreissena polymorpha</name>
    <name type="common">Zebra mussel</name>
    <name type="synonym">Mytilus polymorpha</name>
    <dbReference type="NCBI Taxonomy" id="45954"/>
    <lineage>
        <taxon>Eukaryota</taxon>
        <taxon>Metazoa</taxon>
        <taxon>Spiralia</taxon>
        <taxon>Lophotrochozoa</taxon>
        <taxon>Mollusca</taxon>
        <taxon>Bivalvia</taxon>
        <taxon>Autobranchia</taxon>
        <taxon>Heteroconchia</taxon>
        <taxon>Euheterodonta</taxon>
        <taxon>Imparidentia</taxon>
        <taxon>Neoheterodontei</taxon>
        <taxon>Myida</taxon>
        <taxon>Dreissenoidea</taxon>
        <taxon>Dreissenidae</taxon>
        <taxon>Dreissena</taxon>
    </lineage>
</organism>
<dbReference type="PANTHER" id="PTHR19134:SF562">
    <property type="entry name" value="PROTEIN-TYROSINE-PHOSPHATASE"/>
    <property type="match status" value="1"/>
</dbReference>
<sequence length="643" mass="73994">MENGFCTPHKQIGKSSTVNVAGIVGGCVAAVVIIIGMTLLTLYCRRQKLHAKECHTKISTSAKIETCFYTRFDHLDRAYDGKNVSVEDKAKVASTNVSSLLSGKENPVPSDDHDYYSFKTLSRGIKIYELWDYIHEKFQSGSTFFEEEFKKLRSGLIHKHDIASSEENKGRNRYKQMYAYDYNRVPLTIEFDGESEYINASYIHMKCLQYWPEELNGVCRYGRIDVKYVDVEEMFDYNIRTFTITKGRDTRVVKQFHFKSWPDKGVPDTAWCLVDFWRAVDTQEEHLLPILVHCSAGVGRTGTFIALDNLISQAQLEICVRPFQIVEALREQRVSMVQTKEQYTYLHEALAEALLIGTHHVVTRQFESVHQFMIVEDSILTTTRLEKQFELCMRSVESNEGHLQPVASQETEYGNIGAHVAEIDAYRRQHYRRSEPPAEIYLPTFNEKTGMIVLPKPTEKQLAMFWSRLEKLGSITVIDLSSDDIELKHILIDRKDREHATKGTHVMKEEKQNGFVEITYSMTQETCRDKIIKHFVLSSWKGVDIPTDRTKVLEMIEAVQTWQPEMSDDTPIVILDKEREREFLDPIQILNSHIAVTSNGAPFYNDWIADKVNDGIVNNNGSADDCRCCTALERPTWVQLTLD</sequence>
<dbReference type="PROSITE" id="PS50055">
    <property type="entry name" value="TYR_PHOSPHATASE_PTP"/>
    <property type="match status" value="1"/>
</dbReference>
<dbReference type="InterPro" id="IPR000242">
    <property type="entry name" value="PTP_cat"/>
</dbReference>
<proteinExistence type="inferred from homology"/>
<feature type="domain" description="Tyrosine-protein phosphatase" evidence="6">
    <location>
        <begin position="145"/>
        <end position="353"/>
    </location>
</feature>